<feature type="non-terminal residue" evidence="3">
    <location>
        <position position="1"/>
    </location>
</feature>
<feature type="domain" description="SWIM-type" evidence="2">
    <location>
        <begin position="487"/>
        <end position="519"/>
    </location>
</feature>
<dbReference type="GO" id="GO:0008270">
    <property type="term" value="F:zinc ion binding"/>
    <property type="evidence" value="ECO:0007669"/>
    <property type="project" value="UniProtKB-KW"/>
</dbReference>
<dbReference type="InterPro" id="IPR048324">
    <property type="entry name" value="ZSWIM1-3_RNaseH-like"/>
</dbReference>
<dbReference type="Proteomes" id="UP000018948">
    <property type="component" value="Unassembled WGS sequence"/>
</dbReference>
<protein>
    <recommendedName>
        <fullName evidence="2">SWIM-type domain-containing protein</fullName>
    </recommendedName>
</protein>
<evidence type="ECO:0000313" key="3">
    <source>
        <dbReference type="EMBL" id="ETP35056.1"/>
    </source>
</evidence>
<keyword evidence="1" id="KW-0863">Zinc-finger</keyword>
<dbReference type="AlphaFoldDB" id="W2YJF5"/>
<dbReference type="PANTHER" id="PTHR31569">
    <property type="entry name" value="SWIM-TYPE DOMAIN-CONTAINING PROTEIN"/>
    <property type="match status" value="1"/>
</dbReference>
<evidence type="ECO:0000313" key="4">
    <source>
        <dbReference type="Proteomes" id="UP000018948"/>
    </source>
</evidence>
<keyword evidence="1" id="KW-0479">Metal-binding</keyword>
<proteinExistence type="predicted"/>
<comment type="caution">
    <text evidence="3">The sequence shown here is derived from an EMBL/GenBank/DDBJ whole genome shotgun (WGS) entry which is preliminary data.</text>
</comment>
<dbReference type="EMBL" id="ANIY01003535">
    <property type="protein sequence ID" value="ETP35056.1"/>
    <property type="molecule type" value="Genomic_DNA"/>
</dbReference>
<dbReference type="PANTHER" id="PTHR31569:SF4">
    <property type="entry name" value="SWIM-TYPE DOMAIN-CONTAINING PROTEIN"/>
    <property type="match status" value="1"/>
</dbReference>
<gene>
    <name evidence="3" type="ORF">F442_16700</name>
</gene>
<dbReference type="InterPro" id="IPR052579">
    <property type="entry name" value="Zinc_finger_SWIM"/>
</dbReference>
<dbReference type="PROSITE" id="PS50966">
    <property type="entry name" value="ZF_SWIM"/>
    <property type="match status" value="1"/>
</dbReference>
<accession>W2YJF5</accession>
<dbReference type="InterPro" id="IPR007527">
    <property type="entry name" value="Znf_SWIM"/>
</dbReference>
<evidence type="ECO:0000256" key="1">
    <source>
        <dbReference type="PROSITE-ProRule" id="PRU00325"/>
    </source>
</evidence>
<dbReference type="Pfam" id="PF21056">
    <property type="entry name" value="ZSWIM1-3_RNaseH-like"/>
    <property type="match status" value="2"/>
</dbReference>
<keyword evidence="1" id="KW-0862">Zinc</keyword>
<reference evidence="3 4" key="1">
    <citation type="submission" date="2013-11" db="EMBL/GenBank/DDBJ databases">
        <title>The Genome Sequence of Phytophthora parasitica P10297.</title>
        <authorList>
            <consortium name="The Broad Institute Genomics Platform"/>
            <person name="Russ C."/>
            <person name="Tyler B."/>
            <person name="Panabieres F."/>
            <person name="Shan W."/>
            <person name="Tripathy S."/>
            <person name="Grunwald N."/>
            <person name="Machado M."/>
            <person name="Johnson C.S."/>
            <person name="Walker B."/>
            <person name="Young S.K."/>
            <person name="Zeng Q."/>
            <person name="Gargeya S."/>
            <person name="Fitzgerald M."/>
            <person name="Haas B."/>
            <person name="Abouelleil A."/>
            <person name="Allen A.W."/>
            <person name="Alvarado L."/>
            <person name="Arachchi H.M."/>
            <person name="Berlin A.M."/>
            <person name="Chapman S.B."/>
            <person name="Gainer-Dewar J."/>
            <person name="Goldberg J."/>
            <person name="Griggs A."/>
            <person name="Gujja S."/>
            <person name="Hansen M."/>
            <person name="Howarth C."/>
            <person name="Imamovic A."/>
            <person name="Ireland A."/>
            <person name="Larimer J."/>
            <person name="McCowan C."/>
            <person name="Murphy C."/>
            <person name="Pearson M."/>
            <person name="Poon T.W."/>
            <person name="Priest M."/>
            <person name="Roberts A."/>
            <person name="Saif S."/>
            <person name="Shea T."/>
            <person name="Sisk P."/>
            <person name="Sykes S."/>
            <person name="Wortman J."/>
            <person name="Nusbaum C."/>
            <person name="Birren B."/>
        </authorList>
    </citation>
    <scope>NUCLEOTIDE SEQUENCE [LARGE SCALE GENOMIC DNA]</scope>
    <source>
        <strain evidence="3 4">P10297</strain>
    </source>
</reference>
<organism evidence="3 4">
    <name type="scientific">Phytophthora nicotianae P10297</name>
    <dbReference type="NCBI Taxonomy" id="1317064"/>
    <lineage>
        <taxon>Eukaryota</taxon>
        <taxon>Sar</taxon>
        <taxon>Stramenopiles</taxon>
        <taxon>Oomycota</taxon>
        <taxon>Peronosporomycetes</taxon>
        <taxon>Peronosporales</taxon>
        <taxon>Peronosporaceae</taxon>
        <taxon>Phytophthora</taxon>
    </lineage>
</organism>
<sequence>QQLEVPAPRLDRYEFKSWDDLDAYLAEFMKETYQSFRPLLPDVWENCSKTFVRTHSGRCKPRGKEKRKRLQSRAMECGAYVLSWVLLVAAGHTEPQLGTQLPSWASWVSINACVQVEGGSAPTFVLGITTARLVHNHHINKHKLNQYPHNRIALEPDAVYTVNELRRAGVKKNILKYIHENSACNPTNQDVHNLVRTLRKRENTSTTSAKRLKKWMIEFSEEPGNVGLIFVDSVHDKTVATCITLQTKHMRELFNMFPDVLMIDATHGTIASKYKVFSIMAHDVFGKGVKKNNPAWTRIKCILIDKYFTETSVLKVALPDAMVLLSQFHVIKYLQEKISSAEYGFTSWQKQHLHGIVSLLVYAWTEHEFEKYSKYMRHIMSVGRGAVSRSSGFESNIRQLGADSDELGTDENECIASIMWYQTQQEIKFTDDLYKLMSEHACELIYEQYVYAATKGKYNYYEPVPNVYLVQHDCDDEDALDEPKSEYSITMRDWSCSCLVMSSRLLPCRHVFFLRKALGCENIIPT</sequence>
<name>W2YJF5_PHYNI</name>
<evidence type="ECO:0000259" key="2">
    <source>
        <dbReference type="PROSITE" id="PS50966"/>
    </source>
</evidence>